<reference evidence="4 5" key="1">
    <citation type="journal article" name="Sci. Rep.">
        <title>Genome-scale phylogenetic analyses confirm Olpidium as the closest living zoosporic fungus to the non-flagellated, terrestrial fungi.</title>
        <authorList>
            <person name="Chang Y."/>
            <person name="Rochon D."/>
            <person name="Sekimoto S."/>
            <person name="Wang Y."/>
            <person name="Chovatia M."/>
            <person name="Sandor L."/>
            <person name="Salamov A."/>
            <person name="Grigoriev I.V."/>
            <person name="Stajich J.E."/>
            <person name="Spatafora J.W."/>
        </authorList>
    </citation>
    <scope>NUCLEOTIDE SEQUENCE [LARGE SCALE GENOMIC DNA]</scope>
    <source>
        <strain evidence="4">S191</strain>
    </source>
</reference>
<dbReference type="PROSITE" id="PS50088">
    <property type="entry name" value="ANK_REPEAT"/>
    <property type="match status" value="2"/>
</dbReference>
<evidence type="ECO:0000313" key="5">
    <source>
        <dbReference type="Proteomes" id="UP000673691"/>
    </source>
</evidence>
<gene>
    <name evidence="4" type="ORF">BJ554DRAFT_5883</name>
</gene>
<feature type="repeat" description="ANK" evidence="3">
    <location>
        <begin position="362"/>
        <end position="394"/>
    </location>
</feature>
<dbReference type="Pfam" id="PF12796">
    <property type="entry name" value="Ank_2"/>
    <property type="match status" value="3"/>
</dbReference>
<feature type="non-terminal residue" evidence="4">
    <location>
        <position position="406"/>
    </location>
</feature>
<proteinExistence type="predicted"/>
<feature type="repeat" description="ANK" evidence="3">
    <location>
        <begin position="51"/>
        <end position="83"/>
    </location>
</feature>
<dbReference type="InterPro" id="IPR036770">
    <property type="entry name" value="Ankyrin_rpt-contain_sf"/>
</dbReference>
<dbReference type="OrthoDB" id="5241802at2759"/>
<dbReference type="SMART" id="SM00248">
    <property type="entry name" value="ANK"/>
    <property type="match status" value="6"/>
</dbReference>
<organism evidence="4 5">
    <name type="scientific">Olpidium bornovanus</name>
    <dbReference type="NCBI Taxonomy" id="278681"/>
    <lineage>
        <taxon>Eukaryota</taxon>
        <taxon>Fungi</taxon>
        <taxon>Fungi incertae sedis</taxon>
        <taxon>Olpidiomycota</taxon>
        <taxon>Olpidiomycotina</taxon>
        <taxon>Olpidiomycetes</taxon>
        <taxon>Olpidiales</taxon>
        <taxon>Olpidiaceae</taxon>
        <taxon>Olpidium</taxon>
    </lineage>
</organism>
<dbReference type="InterPro" id="IPR002110">
    <property type="entry name" value="Ankyrin_rpt"/>
</dbReference>
<dbReference type="PANTHER" id="PTHR24198">
    <property type="entry name" value="ANKYRIN REPEAT AND PROTEIN KINASE DOMAIN-CONTAINING PROTEIN"/>
    <property type="match status" value="1"/>
</dbReference>
<evidence type="ECO:0000313" key="4">
    <source>
        <dbReference type="EMBL" id="KAG5461861.1"/>
    </source>
</evidence>
<dbReference type="PROSITE" id="PS50297">
    <property type="entry name" value="ANK_REP_REGION"/>
    <property type="match status" value="2"/>
</dbReference>
<evidence type="ECO:0000256" key="1">
    <source>
        <dbReference type="ARBA" id="ARBA00022737"/>
    </source>
</evidence>
<dbReference type="Proteomes" id="UP000673691">
    <property type="component" value="Unassembled WGS sequence"/>
</dbReference>
<comment type="caution">
    <text evidence="4">The sequence shown here is derived from an EMBL/GenBank/DDBJ whole genome shotgun (WGS) entry which is preliminary data.</text>
</comment>
<keyword evidence="2 3" id="KW-0040">ANK repeat</keyword>
<evidence type="ECO:0000256" key="3">
    <source>
        <dbReference type="PROSITE-ProRule" id="PRU00023"/>
    </source>
</evidence>
<dbReference type="PRINTS" id="PR01415">
    <property type="entry name" value="ANKYRIN"/>
</dbReference>
<keyword evidence="5" id="KW-1185">Reference proteome</keyword>
<dbReference type="AlphaFoldDB" id="A0A8H7ZYP0"/>
<dbReference type="PANTHER" id="PTHR24198:SF165">
    <property type="entry name" value="ANKYRIN REPEAT-CONTAINING PROTEIN-RELATED"/>
    <property type="match status" value="1"/>
</dbReference>
<dbReference type="Gene3D" id="1.25.40.20">
    <property type="entry name" value="Ankyrin repeat-containing domain"/>
    <property type="match status" value="3"/>
</dbReference>
<sequence>MTAQRQLGLDSNAANDYGWTALCVASYHGHLSMARLLLAHPAVLRDGVEGKGVTPLLCAAQGGHEPIVRLLLDVGADPNARFGGPAPGAAAAAAGGTADAEGPALGPGAATATIKPTTVTTTPTPLMVVCLNQRPDIVALLLRHRASCNAQCRLNGWSALMYAVTGARTSVIREDAAASERGGPRAAEGGSAALGVARDILCMLLERGANARLRALDGRSALDLAESIERLRPLSDLMRDGRWVRQRPEDEAFNGRHDDIESQDERDALRRHRIFDAVNSNDAAGLHNVLLADPSSYRSIDPSDGSTPLILAASRGFIACVEVLVTHITSPLQLQREPSSAHQAGPQDAADSRILDARDESAGWTALMHAAYNGHPDVVRVLIDRGASVSVRSGGTGQGCTAAEII</sequence>
<dbReference type="EMBL" id="JAEFCI010003018">
    <property type="protein sequence ID" value="KAG5461861.1"/>
    <property type="molecule type" value="Genomic_DNA"/>
</dbReference>
<keyword evidence="1" id="KW-0677">Repeat</keyword>
<accession>A0A8H7ZYP0</accession>
<protein>
    <submittedName>
        <fullName evidence="4">Ankyrin repeat-containing domain protein</fullName>
    </submittedName>
</protein>
<name>A0A8H7ZYP0_9FUNG</name>
<dbReference type="SUPFAM" id="SSF48403">
    <property type="entry name" value="Ankyrin repeat"/>
    <property type="match status" value="2"/>
</dbReference>
<evidence type="ECO:0000256" key="2">
    <source>
        <dbReference type="ARBA" id="ARBA00023043"/>
    </source>
</evidence>